<dbReference type="SUPFAM" id="SSF53901">
    <property type="entry name" value="Thiolase-like"/>
    <property type="match status" value="3"/>
</dbReference>
<keyword evidence="2" id="KW-0443">Lipid metabolism</keyword>
<keyword evidence="3" id="KW-0808">Transferase</keyword>
<proteinExistence type="inferred from homology"/>
<dbReference type="InterPro" id="IPR050215">
    <property type="entry name" value="Thiolase-like_sf_Thiolase"/>
</dbReference>
<dbReference type="STRING" id="2316362.A0A4Q2CZL6"/>
<dbReference type="Proteomes" id="UP000290288">
    <property type="component" value="Unassembled WGS sequence"/>
</dbReference>
<dbReference type="Pfam" id="PF00108">
    <property type="entry name" value="Thiolase_N"/>
    <property type="match status" value="2"/>
</dbReference>
<dbReference type="GO" id="GO:0005777">
    <property type="term" value="C:peroxisome"/>
    <property type="evidence" value="ECO:0007669"/>
    <property type="project" value="TreeGrafter"/>
</dbReference>
<evidence type="ECO:0000313" key="6">
    <source>
        <dbReference type="EMBL" id="RXW12340.1"/>
    </source>
</evidence>
<dbReference type="Gene3D" id="3.40.47.10">
    <property type="match status" value="5"/>
</dbReference>
<comment type="caution">
    <text evidence="6">The sequence shown here is derived from an EMBL/GenBank/DDBJ whole genome shotgun (WGS) entry which is preliminary data.</text>
</comment>
<sequence>MTPEVLTNAAAGSLPAHGDHLRKRRHRLEYHPYTFAIRFFRQAPEARRAGKFKDGIRPIKAERVEPETEEKEVLVASDHGMRDGVMPESSAKLKPAFKRDGSTHADGTAAVLLTKRFTTKYLGLALLGKFSTCVNINRGVIAIGQPLRCTGARQVTTELSIAKQTGGLVVVTGMGWAWLLRLLLTAIPQIANEVKAGQIEIDIGAGIESMTNSYGSGAMASVSDEQAGKFQDEIVPIKARWVNPKTEEERKVLVEIKDKLVPVLKQDGGTHAGSVPQVSDGTAAILLTKRSTAKRLSLPILGKFVTSAVVGVPSKIMDVGPAYAIPKALGLLRLSLEDFDFYAGQALMSVQPLGIGEKPSFSRVNINGDAIAIDHSPGCTVAHQVATGLSIAKLTGGRVLVTSIRFGNGMGMAAVFFSEH</sequence>
<dbReference type="AlphaFoldDB" id="A0A4Q2CZL6"/>
<dbReference type="Pfam" id="PF02803">
    <property type="entry name" value="Thiolase_C"/>
    <property type="match status" value="1"/>
</dbReference>
<evidence type="ECO:0000256" key="3">
    <source>
        <dbReference type="RuleBase" id="RU003557"/>
    </source>
</evidence>
<dbReference type="GO" id="GO:0003988">
    <property type="term" value="F:acetyl-CoA C-acyltransferase activity"/>
    <property type="evidence" value="ECO:0007669"/>
    <property type="project" value="TreeGrafter"/>
</dbReference>
<feature type="domain" description="Thiolase C-terminal" evidence="5">
    <location>
        <begin position="299"/>
        <end position="416"/>
    </location>
</feature>
<evidence type="ECO:0000259" key="4">
    <source>
        <dbReference type="Pfam" id="PF00108"/>
    </source>
</evidence>
<feature type="domain" description="Thiolase N-terminal" evidence="4">
    <location>
        <begin position="34"/>
        <end position="115"/>
    </location>
</feature>
<name>A0A4Q2CZL6_9AGAR</name>
<dbReference type="GO" id="GO:0010124">
    <property type="term" value="P:phenylacetate catabolic process"/>
    <property type="evidence" value="ECO:0007669"/>
    <property type="project" value="TreeGrafter"/>
</dbReference>
<comment type="similarity">
    <text evidence="3">Belongs to the thiolase-like superfamily. Thiolase family.</text>
</comment>
<dbReference type="InterPro" id="IPR020617">
    <property type="entry name" value="Thiolase_C"/>
</dbReference>
<evidence type="ECO:0000256" key="2">
    <source>
        <dbReference type="ARBA" id="ARBA00023098"/>
    </source>
</evidence>
<keyword evidence="3" id="KW-0012">Acyltransferase</keyword>
<keyword evidence="7" id="KW-1185">Reference proteome</keyword>
<evidence type="ECO:0000313" key="7">
    <source>
        <dbReference type="Proteomes" id="UP000290288"/>
    </source>
</evidence>
<dbReference type="InterPro" id="IPR020616">
    <property type="entry name" value="Thiolase_N"/>
</dbReference>
<gene>
    <name evidence="6" type="ORF">EST38_g13514</name>
</gene>
<dbReference type="PANTHER" id="PTHR43853:SF8">
    <property type="entry name" value="3-KETOACYL-COA THIOLASE, PEROXISOMAL"/>
    <property type="match status" value="1"/>
</dbReference>
<dbReference type="EMBL" id="SDEE01001281">
    <property type="protein sequence ID" value="RXW12340.1"/>
    <property type="molecule type" value="Genomic_DNA"/>
</dbReference>
<protein>
    <submittedName>
        <fullName evidence="6">Uncharacterized protein</fullName>
    </submittedName>
</protein>
<dbReference type="InterPro" id="IPR016039">
    <property type="entry name" value="Thiolase-like"/>
</dbReference>
<reference evidence="6 7" key="1">
    <citation type="submission" date="2019-01" db="EMBL/GenBank/DDBJ databases">
        <title>Draft genome sequence of Psathyrella aberdarensis IHI B618.</title>
        <authorList>
            <person name="Buettner E."/>
            <person name="Kellner H."/>
        </authorList>
    </citation>
    <scope>NUCLEOTIDE SEQUENCE [LARGE SCALE GENOMIC DNA]</scope>
    <source>
        <strain evidence="6 7">IHI B618</strain>
    </source>
</reference>
<accession>A0A4Q2CZL6</accession>
<evidence type="ECO:0000259" key="5">
    <source>
        <dbReference type="Pfam" id="PF02803"/>
    </source>
</evidence>
<evidence type="ECO:0000256" key="1">
    <source>
        <dbReference type="ARBA" id="ARBA00022832"/>
    </source>
</evidence>
<dbReference type="PANTHER" id="PTHR43853">
    <property type="entry name" value="3-KETOACYL-COA THIOLASE, PEROXISOMAL"/>
    <property type="match status" value="1"/>
</dbReference>
<organism evidence="6 7">
    <name type="scientific">Candolleomyces aberdarensis</name>
    <dbReference type="NCBI Taxonomy" id="2316362"/>
    <lineage>
        <taxon>Eukaryota</taxon>
        <taxon>Fungi</taxon>
        <taxon>Dikarya</taxon>
        <taxon>Basidiomycota</taxon>
        <taxon>Agaricomycotina</taxon>
        <taxon>Agaricomycetes</taxon>
        <taxon>Agaricomycetidae</taxon>
        <taxon>Agaricales</taxon>
        <taxon>Agaricineae</taxon>
        <taxon>Psathyrellaceae</taxon>
        <taxon>Candolleomyces</taxon>
    </lineage>
</organism>
<dbReference type="GO" id="GO:0006635">
    <property type="term" value="P:fatty acid beta-oxidation"/>
    <property type="evidence" value="ECO:0007669"/>
    <property type="project" value="TreeGrafter"/>
</dbReference>
<keyword evidence="1" id="KW-0276">Fatty acid metabolism</keyword>
<dbReference type="OrthoDB" id="5404651at2759"/>
<feature type="domain" description="Thiolase N-terminal" evidence="4">
    <location>
        <begin position="224"/>
        <end position="290"/>
    </location>
</feature>